<evidence type="ECO:0000256" key="3">
    <source>
        <dbReference type="ARBA" id="ARBA00023139"/>
    </source>
</evidence>
<dbReference type="PATRIC" id="fig|935700.4.peg.1077"/>
<dbReference type="Pfam" id="PF09864">
    <property type="entry name" value="MliC"/>
    <property type="match status" value="1"/>
</dbReference>
<evidence type="ECO:0000256" key="1">
    <source>
        <dbReference type="ARBA" id="ARBA00022729"/>
    </source>
</evidence>
<protein>
    <submittedName>
        <fullName evidence="6">Membrane-bound lysozyme-inhibitor of c-type lysozyme</fullName>
    </submittedName>
</protein>
<dbReference type="AlphaFoldDB" id="A0A0D1EJY6"/>
<evidence type="ECO:0000313" key="7">
    <source>
        <dbReference type="Proteomes" id="UP000032232"/>
    </source>
</evidence>
<evidence type="ECO:0000259" key="5">
    <source>
        <dbReference type="Pfam" id="PF09864"/>
    </source>
</evidence>
<dbReference type="Proteomes" id="UP000032232">
    <property type="component" value="Unassembled WGS sequence"/>
</dbReference>
<reference evidence="6 7" key="1">
    <citation type="submission" date="2015-02" db="EMBL/GenBank/DDBJ databases">
        <title>Genome Sequence of Jannaschia aquimarina DSM28248, a member of the Roseobacter clade.</title>
        <authorList>
            <person name="Voget S."/>
            <person name="Daniel R."/>
        </authorList>
    </citation>
    <scope>NUCLEOTIDE SEQUENCE [LARGE SCALE GENOMIC DNA]</scope>
    <source>
        <strain evidence="6 7">GSW-M26</strain>
    </source>
</reference>
<keyword evidence="1" id="KW-0732">Signal</keyword>
<dbReference type="Gene3D" id="2.40.128.200">
    <property type="match status" value="1"/>
</dbReference>
<proteinExistence type="predicted"/>
<accession>A0A0D1EJY6</accession>
<dbReference type="SUPFAM" id="SSF141488">
    <property type="entry name" value="YdhA-like"/>
    <property type="match status" value="1"/>
</dbReference>
<evidence type="ECO:0000256" key="4">
    <source>
        <dbReference type="ARBA" id="ARBA00023288"/>
    </source>
</evidence>
<gene>
    <name evidence="6" type="ORF">jaqu_10320</name>
</gene>
<dbReference type="InterPro" id="IPR036328">
    <property type="entry name" value="MliC_sf"/>
</dbReference>
<keyword evidence="2" id="KW-0472">Membrane</keyword>
<dbReference type="RefSeq" id="WP_084629424.1">
    <property type="nucleotide sequence ID" value="NZ_FZPF01000007.1"/>
</dbReference>
<organism evidence="6 7">
    <name type="scientific">Jannaschia aquimarina</name>
    <dbReference type="NCBI Taxonomy" id="935700"/>
    <lineage>
        <taxon>Bacteria</taxon>
        <taxon>Pseudomonadati</taxon>
        <taxon>Pseudomonadota</taxon>
        <taxon>Alphaproteobacteria</taxon>
        <taxon>Rhodobacterales</taxon>
        <taxon>Roseobacteraceae</taxon>
        <taxon>Jannaschia</taxon>
    </lineage>
</organism>
<keyword evidence="7" id="KW-1185">Reference proteome</keyword>
<keyword evidence="3" id="KW-0564">Palmitate</keyword>
<dbReference type="InterPro" id="IPR018660">
    <property type="entry name" value="MliC"/>
</dbReference>
<dbReference type="STRING" id="935700.jaqu_10320"/>
<comment type="caution">
    <text evidence="6">The sequence shown here is derived from an EMBL/GenBank/DDBJ whole genome shotgun (WGS) entry which is preliminary data.</text>
</comment>
<dbReference type="EMBL" id="JYFE01000020">
    <property type="protein sequence ID" value="KIT17301.1"/>
    <property type="molecule type" value="Genomic_DNA"/>
</dbReference>
<keyword evidence="4" id="KW-0449">Lipoprotein</keyword>
<evidence type="ECO:0000313" key="6">
    <source>
        <dbReference type="EMBL" id="KIT17301.1"/>
    </source>
</evidence>
<feature type="domain" description="C-type lysozyme inhibitor" evidence="5">
    <location>
        <begin position="35"/>
        <end position="97"/>
    </location>
</feature>
<name>A0A0D1EJY6_9RHOB</name>
<sequence length="103" mass="10854">MKRPVFALLVLAGCNTTSPVPSDESAPSLTGGSRYSCDTGTSLTAATTPSSASIRLEDGRELSLPRVRGTAGMTYAADGWVWFVDGDRAVLTEQGGQKNCRRT</sequence>
<evidence type="ECO:0000256" key="2">
    <source>
        <dbReference type="ARBA" id="ARBA00023136"/>
    </source>
</evidence>